<accession>A0AAP7A5E1</accession>
<dbReference type="InterPro" id="IPR023213">
    <property type="entry name" value="CAT-like_dom_sf"/>
</dbReference>
<dbReference type="CDD" id="cd12117">
    <property type="entry name" value="A_NRPS_Srf_like"/>
    <property type="match status" value="1"/>
</dbReference>
<dbReference type="PANTHER" id="PTHR45398:SF1">
    <property type="entry name" value="ENZYME, PUTATIVE (JCVI)-RELATED"/>
    <property type="match status" value="1"/>
</dbReference>
<comment type="cofactor">
    <cofactor evidence="1">
        <name>pantetheine 4'-phosphate</name>
        <dbReference type="ChEBI" id="CHEBI:47942"/>
    </cofactor>
</comment>
<dbReference type="InterPro" id="IPR036736">
    <property type="entry name" value="ACP-like_sf"/>
</dbReference>
<keyword evidence="7" id="KW-0511">Multifunctional enzyme</keyword>
<dbReference type="GO" id="GO:0043041">
    <property type="term" value="P:amino acid activation for nonribosomal peptide biosynthetic process"/>
    <property type="evidence" value="ECO:0007669"/>
    <property type="project" value="UniProtKB-ARBA"/>
</dbReference>
<dbReference type="Proteomes" id="UP000552038">
    <property type="component" value="Unassembled WGS sequence"/>
</dbReference>
<dbReference type="EMBL" id="JABFOR010000053">
    <property type="protein sequence ID" value="NOJ73681.1"/>
    <property type="molecule type" value="Genomic_DNA"/>
</dbReference>
<evidence type="ECO:0000256" key="4">
    <source>
        <dbReference type="ARBA" id="ARBA00022553"/>
    </source>
</evidence>
<dbReference type="Gene3D" id="1.10.1200.10">
    <property type="entry name" value="ACP-like"/>
    <property type="match status" value="2"/>
</dbReference>
<dbReference type="Gene3D" id="3.30.300.30">
    <property type="match status" value="2"/>
</dbReference>
<keyword evidence="6" id="KW-0045">Antibiotic biosynthesis</keyword>
<dbReference type="InterPro" id="IPR001242">
    <property type="entry name" value="Condensation_dom"/>
</dbReference>
<evidence type="ECO:0000313" key="10">
    <source>
        <dbReference type="Proteomes" id="UP000552038"/>
    </source>
</evidence>
<dbReference type="SUPFAM" id="SSF56801">
    <property type="entry name" value="Acetyl-CoA synthetase-like"/>
    <property type="match status" value="2"/>
</dbReference>
<keyword evidence="3" id="KW-0596">Phosphopantetheine</keyword>
<dbReference type="Gene3D" id="3.30.559.10">
    <property type="entry name" value="Chloramphenicol acetyltransferase-like domain"/>
    <property type="match status" value="4"/>
</dbReference>
<evidence type="ECO:0000256" key="6">
    <source>
        <dbReference type="ARBA" id="ARBA00023194"/>
    </source>
</evidence>
<dbReference type="PROSITE" id="PS00012">
    <property type="entry name" value="PHOSPHOPANTETHEINE"/>
    <property type="match status" value="2"/>
</dbReference>
<dbReference type="PANTHER" id="PTHR45398">
    <property type="match status" value="1"/>
</dbReference>
<evidence type="ECO:0000313" key="9">
    <source>
        <dbReference type="EMBL" id="NOJ73681.1"/>
    </source>
</evidence>
<dbReference type="FunFam" id="2.30.38.10:FF:000001">
    <property type="entry name" value="Non-ribosomal peptide synthetase PvdI"/>
    <property type="match status" value="2"/>
</dbReference>
<keyword evidence="4" id="KW-0597">Phosphoprotein</keyword>
<sequence>MSLNHIEDFFPLSPMQQGMLFHSLYAPDSGVCVVQSSLSFKGDLDPSAWNKAWMHIVQRHAILRASFISDDVKEPIQIVNREVELTQELLDWRSVPEEEQPHRLEAYLQADRSRGFVLSEPPLLRLALIQMAEQSYTFVITIHHLLLDGWSLGILFRELFTQYECLRAGVDGVFDASRPYRDHIAWLKKQDMSKVEAFWRDQLRGFSSPTPIAIGRTPAQVEQQYDECSVILPEDITAELQAFARRNRMTLNTLLQGAWAIVLSRNSGEEDVVFGSVVSGRPHDLPGAESIVGLFINTLPVRVQVPGHATVINWFREFQAYQTQLRQYEHSPLLQVQNWSELPKGQRLFDSIVVFENYPIDGSVIEQQGNLKLEAVQSFEQTGYPLTIVAGPGSMLKIEMLYACDRFTGDAIERLLEQLQAVLTSIVHNEKRTLADLPSLPEAEYQKLLHEWNDTALPLALTSPVPHGVAQMAQQLPDQIAVSSLDVSITYQELDERSNQLARFLQQAGVGKGSLVGVCAERSVELIVGLLGILKTGGAYVPLDPEYPKERLQFIVEDTAVQVLLTQQRLQDRLPDHGARVIFLDTEWDQIEQHNAQAFICEADLDDVAYVIYTSGSTGRPKGVEITHYALLNLVNWHQHAYKVTESDRATLLAGTAFDASVWEIWPYVTAGAGLFIPDEDTRLIPEQLRDWIVEQHITISFMPTPIGERLLDLPWPNQLSLRVLLVGGDKLHRYPAEQLPFQLVNNYGPTENTVVSTSGFIPVRRDSEEAPTIGRPIANTKAYILDRHLQLVPVGAVGELYVAGQSLARGYWRQPELTAERFIRNPFGSSPDERMYATGDLCRYRTDGEIEYIGRKDDQVKIRGFRIELGEVETVLALHPAISEALAVVHQTSAGEPRLVAYVTLADTTAIAVQGAELRHYVKERLPDYMVPASFMIIDAFPLTPNGKVDRKALPEPNLTLETETYVAPRSEVEQQFAQIWSDVLGIEPIGIHDNYFSLGGDSIVSIQIVSRAKKQGLHITPKQLFAHPTIAELAHAAVKMQTTTAAQGVVEGSAALTPIQRWFFEQEFSAPQHFNQGMVLTVNPKLSIDVLRHAIGHLVTHHDALRMQFTRSSEGWVQHNAGISEQIPFAVVDLSHLPQDQQAEALEQAADEVQRSIQLAEGNLIKAVYFQLGEGSAGRLLLIIHHLAVDGVSWRILLEDLHNVCEQLVDNEHVELPAKTTSFQEWAEKQTEYACSAEVQADAAYWFGERNTYEPAFPVDREGASTAATVEQTVRILSAEETRQLLHDVPAAYRTQINDVLLTALARTMAWWSGDQKLLLHLEGHGREEVIEGIDLSRTVGWFTSMYPLLLELTEQDEVGEQLKSIKEQLRAVPNRGLTYGLLRYVAQPPMLRPFEEYPSPKLSFNYLGQFDQTLGSSGDALFSGAAESMGDEVDPSTVRQHLLDVSGMIVGGSLHVTWAYSDNNYNSLTIEQLADRYMEELVGIISHCQLPDAVGVTPSDFPLAKVTQQQLDQVYARNNALRDLFPLTPMQEGMLFHSLEAPEASLYCEQSVFTLQGPFQVRSFTQAWQQVMARHAILRTHVEWEGLERPHLVLCDEAPVNVEVLDYRSLPAKERKEMLQSLLVEDRRRGFDFAQSPLMRFTIVRLEDNVNQFIWTFHHLLLDGWSVPIVIHEFFLLYEAHAEGTSVSLDPVPSYRNYIAWLDKQDQKLAEEFWKSYLQGIESPTAIMGAAAAEHEEVQYDEMIVGIGAVLTNELDSFARSQQLTISTLIQGAWALLLSRYSGEADVMFGTTVAGRPVDLDAVETMVGLFINTLPVRVYIEPHKQVLHWLRELQEVQTNMRQYEYASLAQVHSWSEVPRGTSLFESLVVYENYPVLQASPEVAAAIAELEMESAQKLELLEVKAYERTNYPITVTVIPGHELELRVSYDAHRYSEATIRQITVHLERILAGIIKQSHDSIRNISMLTEDEERLLLHQWNDTAGNYPRDKTVHELFDEQAARTPDSIALVFESEQLTYRGLQARANQLAQYLRKHGVGPNVPVGIALERSFDAIAALLGILKAGGTYVPLDPDYPTERLMFMVEETDIALLLTQERLQHKLPKTAAKMILLDQEWEMIAEQTTDAPELSCGAEHLAYIIYTSGSTGRPKGVSIPHLGIVRLVKGLDFARFGSGEVMLQFAPISFDASTFEVWGSLLNGGTLAIMPPGLPSVQELGEYMQTNKVTVAWLTAPLFHTMVEENLDGLRQLKQLWAGGDALSMVHVQKALALDGLELINGYGPTENTTFTCCYRFPQKMGSIIPIGRPIMGTTCYILDKNQSLVPIGLPGELYIGGDGLAHGYLHQPELTAEKFVDSPFVPGERLYQTGDLVRYMPDGNMEFLGRLDHQVKIRGFRIEPGEIEKEISSHPDVSQAIVVAKTNGSKEKRLVAYAVQAQAGGHLTGDNLRAYLKEQLPDYMVPTVIVVLDELPLLPSGKVNRHALPEPEFTSSQGYAAPIEEAERILAEIWSNVLGVEQVGIHDNFFELGGDSILSIQIVARASQAGLKLTPKQLFQYQTIAELATVVETTTTVLAEQGLVQGPLPLTPAQHWFFELPLVNRDLWNQSFMLQLHSDSVSPDIVRQMIYHLISHHDALRMRFNEDEHGWTQCNDELEEAEVPFAHFDLSMMEQVEQSAKIEEIAAGLQASLSLSGGIMMRAALFELGGGQPARLFLTIHHLVVDGVSWRILLEDAERVYNQLAEGHPVELPAKTTSFRQWAHMLAEEAAKGAYRQQLEYWEDMAMAWIPRLPLDYPVSDDQIPMINTHASSEGISVQLDAESTQRLLQNVPAVYRTRIDEVLLTALLAAMERWTGSSTLLVHLEGHGREDIVQGADLSRTVGWFTAIYPVLLDGGYETEPVSRLLAVKEQLRAVPDRGVGYGILRYLDQGERGNHTLAQFPTVEVSYNYLGQMSSMYEEGGLFQPASESGGMTHELSNSRQHLIDVAGMVVNNQLQLMITYSTNLHHKSTIEQLANDFTETLHAIIANCHHSAADTFTPSDFPEAGLSQQELDLIMKKMHGGRNS</sequence>
<dbReference type="GO" id="GO:0008610">
    <property type="term" value="P:lipid biosynthetic process"/>
    <property type="evidence" value="ECO:0007669"/>
    <property type="project" value="UniProtKB-ARBA"/>
</dbReference>
<dbReference type="PROSITE" id="PS50075">
    <property type="entry name" value="CARRIER"/>
    <property type="match status" value="2"/>
</dbReference>
<evidence type="ECO:0000256" key="1">
    <source>
        <dbReference type="ARBA" id="ARBA00001957"/>
    </source>
</evidence>
<dbReference type="NCBIfam" id="TIGR01733">
    <property type="entry name" value="AA-adenyl-dom"/>
    <property type="match status" value="2"/>
</dbReference>
<evidence type="ECO:0000256" key="5">
    <source>
        <dbReference type="ARBA" id="ARBA00022598"/>
    </source>
</evidence>
<proteinExistence type="inferred from homology"/>
<comment type="similarity">
    <text evidence="2">Belongs to the ATP-dependent AMP-binding enzyme family.</text>
</comment>
<dbReference type="Pfam" id="PF00550">
    <property type="entry name" value="PP-binding"/>
    <property type="match status" value="2"/>
</dbReference>
<dbReference type="InterPro" id="IPR025110">
    <property type="entry name" value="AMP-bd_C"/>
</dbReference>
<dbReference type="GO" id="GO:0044550">
    <property type="term" value="P:secondary metabolite biosynthetic process"/>
    <property type="evidence" value="ECO:0007669"/>
    <property type="project" value="UniProtKB-ARBA"/>
</dbReference>
<feature type="domain" description="Carrier" evidence="8">
    <location>
        <begin position="969"/>
        <end position="1043"/>
    </location>
</feature>
<comment type="caution">
    <text evidence="9">The sequence shown here is derived from an EMBL/GenBank/DDBJ whole genome shotgun (WGS) entry which is preliminary data.</text>
</comment>
<dbReference type="InterPro" id="IPR000873">
    <property type="entry name" value="AMP-dep_synth/lig_dom"/>
</dbReference>
<dbReference type="RefSeq" id="WP_171419430.1">
    <property type="nucleotide sequence ID" value="NZ_JABFOR010000053.1"/>
</dbReference>
<keyword evidence="5" id="KW-0436">Ligase</keyword>
<dbReference type="FunFam" id="3.40.50.980:FF:000001">
    <property type="entry name" value="Non-ribosomal peptide synthetase"/>
    <property type="match status" value="2"/>
</dbReference>
<dbReference type="CDD" id="cd19534">
    <property type="entry name" value="E_NRPS"/>
    <property type="match status" value="2"/>
</dbReference>
<dbReference type="InterPro" id="IPR010060">
    <property type="entry name" value="NRPS_synth"/>
</dbReference>
<dbReference type="GO" id="GO:0017000">
    <property type="term" value="P:antibiotic biosynthetic process"/>
    <property type="evidence" value="ECO:0007669"/>
    <property type="project" value="UniProtKB-KW"/>
</dbReference>
<reference evidence="9 10" key="1">
    <citation type="submission" date="2020-05" db="EMBL/GenBank/DDBJ databases">
        <title>Whole genome sequencing and identification of novel metabolites from Paenibacillus alvei strain JR949.</title>
        <authorList>
            <person name="Rajendhran J."/>
            <person name="Sree Pranav P."/>
            <person name="Mahalakshmi B."/>
            <person name="Karthikeyan R."/>
        </authorList>
    </citation>
    <scope>NUCLEOTIDE SEQUENCE [LARGE SCALE GENOMIC DNA]</scope>
    <source>
        <strain evidence="9 10">JR949</strain>
    </source>
</reference>
<evidence type="ECO:0000256" key="2">
    <source>
        <dbReference type="ARBA" id="ARBA00006432"/>
    </source>
</evidence>
<dbReference type="Gene3D" id="2.30.38.10">
    <property type="entry name" value="Luciferase, Domain 3"/>
    <property type="match status" value="2"/>
</dbReference>
<dbReference type="InterPro" id="IPR020845">
    <property type="entry name" value="AMP-binding_CS"/>
</dbReference>
<dbReference type="Pfam" id="PF00501">
    <property type="entry name" value="AMP-binding"/>
    <property type="match status" value="2"/>
</dbReference>
<protein>
    <submittedName>
        <fullName evidence="9">Amino acid adenylation domain-containing protein</fullName>
    </submittedName>
</protein>
<evidence type="ECO:0000256" key="3">
    <source>
        <dbReference type="ARBA" id="ARBA00022450"/>
    </source>
</evidence>
<dbReference type="GO" id="GO:0031177">
    <property type="term" value="F:phosphopantetheine binding"/>
    <property type="evidence" value="ECO:0007669"/>
    <property type="project" value="InterPro"/>
</dbReference>
<organism evidence="9 10">
    <name type="scientific">Paenibacillus alvei</name>
    <name type="common">Bacillus alvei</name>
    <dbReference type="NCBI Taxonomy" id="44250"/>
    <lineage>
        <taxon>Bacteria</taxon>
        <taxon>Bacillati</taxon>
        <taxon>Bacillota</taxon>
        <taxon>Bacilli</taxon>
        <taxon>Bacillales</taxon>
        <taxon>Paenibacillaceae</taxon>
        <taxon>Paenibacillus</taxon>
    </lineage>
</organism>
<dbReference type="SUPFAM" id="SSF47336">
    <property type="entry name" value="ACP-like"/>
    <property type="match status" value="2"/>
</dbReference>
<dbReference type="CDD" id="cd05930">
    <property type="entry name" value="A_NRPS"/>
    <property type="match status" value="1"/>
</dbReference>
<dbReference type="InterPro" id="IPR045851">
    <property type="entry name" value="AMP-bd_C_sf"/>
</dbReference>
<name>A0AAP7A5E1_PAEAL</name>
<dbReference type="InterPro" id="IPR006162">
    <property type="entry name" value="Ppantetheine_attach_site"/>
</dbReference>
<gene>
    <name evidence="9" type="ORF">HMI46_24515</name>
</gene>
<feature type="domain" description="Carrier" evidence="8">
    <location>
        <begin position="2494"/>
        <end position="2568"/>
    </location>
</feature>
<dbReference type="FunFam" id="3.30.300.30:FF:000010">
    <property type="entry name" value="Enterobactin synthetase component F"/>
    <property type="match status" value="2"/>
</dbReference>
<dbReference type="NCBIfam" id="TIGR01720">
    <property type="entry name" value="NRPS-para261"/>
    <property type="match status" value="2"/>
</dbReference>
<dbReference type="SMART" id="SM00823">
    <property type="entry name" value="PKS_PP"/>
    <property type="match status" value="2"/>
</dbReference>
<dbReference type="FunFam" id="1.10.1200.10:FF:000005">
    <property type="entry name" value="Nonribosomal peptide synthetase 1"/>
    <property type="match status" value="2"/>
</dbReference>
<dbReference type="GO" id="GO:0016874">
    <property type="term" value="F:ligase activity"/>
    <property type="evidence" value="ECO:0007669"/>
    <property type="project" value="UniProtKB-KW"/>
</dbReference>
<evidence type="ECO:0000259" key="8">
    <source>
        <dbReference type="PROSITE" id="PS50075"/>
    </source>
</evidence>
<dbReference type="InterPro" id="IPR010071">
    <property type="entry name" value="AA_adenyl_dom"/>
</dbReference>
<dbReference type="PROSITE" id="PS00455">
    <property type="entry name" value="AMP_BINDING"/>
    <property type="match status" value="2"/>
</dbReference>
<evidence type="ECO:0000256" key="7">
    <source>
        <dbReference type="ARBA" id="ARBA00023268"/>
    </source>
</evidence>
<dbReference type="InterPro" id="IPR020806">
    <property type="entry name" value="PKS_PP-bd"/>
</dbReference>
<dbReference type="SUPFAM" id="SSF52777">
    <property type="entry name" value="CoA-dependent acyltransferases"/>
    <property type="match status" value="8"/>
</dbReference>
<dbReference type="InterPro" id="IPR009081">
    <property type="entry name" value="PP-bd_ACP"/>
</dbReference>
<dbReference type="FunFam" id="3.40.50.12780:FF:000012">
    <property type="entry name" value="Non-ribosomal peptide synthetase"/>
    <property type="match status" value="2"/>
</dbReference>
<dbReference type="CDD" id="cd19543">
    <property type="entry name" value="DCL_NRPS"/>
    <property type="match status" value="2"/>
</dbReference>
<dbReference type="Gene3D" id="3.30.559.30">
    <property type="entry name" value="Nonribosomal peptide synthetase, condensation domain"/>
    <property type="match status" value="4"/>
</dbReference>
<dbReference type="Pfam" id="PF13193">
    <property type="entry name" value="AMP-binding_C"/>
    <property type="match status" value="2"/>
</dbReference>
<dbReference type="Gene3D" id="3.40.50.980">
    <property type="match status" value="4"/>
</dbReference>
<dbReference type="NCBIfam" id="NF003417">
    <property type="entry name" value="PRK04813.1"/>
    <property type="match status" value="2"/>
</dbReference>
<dbReference type="Pfam" id="PF00668">
    <property type="entry name" value="Condensation"/>
    <property type="match status" value="4"/>
</dbReference>